<sequence>MQDPTRIAPLLNLLRDAWEAQPDLALSELWGILENRGIGWGATDEQVAEALRQILREHPLKVEEEPVLVYTTQPEHLVTIHPGDSAVVVRHPDRSRQPSWWTLGEVVRARVGAPLVLRDAEGMDHRLGVIRGMDAVRENRRDLSGLRRDRMEDTAYACRLDSGALVVVGHSVEVYAKERRSVVHSTLRWERIKAGAVGTGLVVIPRGGGGERELGVVSAVLPLA</sequence>
<name>A0A0Q1ACH1_9CORY</name>
<dbReference type="PATRIC" id="fig|1544416.3.peg.1140"/>
<organism evidence="1 2">
    <name type="scientific">Corynebacterium oculi</name>
    <dbReference type="NCBI Taxonomy" id="1544416"/>
    <lineage>
        <taxon>Bacteria</taxon>
        <taxon>Bacillati</taxon>
        <taxon>Actinomycetota</taxon>
        <taxon>Actinomycetes</taxon>
        <taxon>Mycobacteriales</taxon>
        <taxon>Corynebacteriaceae</taxon>
        <taxon>Corynebacterium</taxon>
    </lineage>
</organism>
<dbReference type="EMBL" id="LKST01000002">
    <property type="protein sequence ID" value="KQB84335.1"/>
    <property type="molecule type" value="Genomic_DNA"/>
</dbReference>
<gene>
    <name evidence="1" type="ORF">Cocul_01132</name>
</gene>
<keyword evidence="2" id="KW-1185">Reference proteome</keyword>
<proteinExistence type="predicted"/>
<protein>
    <submittedName>
        <fullName evidence="1">Uncharacterized protein</fullName>
    </submittedName>
</protein>
<dbReference type="RefSeq" id="WP_055122278.1">
    <property type="nucleotide sequence ID" value="NZ_LKST01000002.1"/>
</dbReference>
<evidence type="ECO:0000313" key="1">
    <source>
        <dbReference type="EMBL" id="KQB84335.1"/>
    </source>
</evidence>
<comment type="caution">
    <text evidence="1">The sequence shown here is derived from an EMBL/GenBank/DDBJ whole genome shotgun (WGS) entry which is preliminary data.</text>
</comment>
<dbReference type="STRING" id="1544416.Cocul_01132"/>
<dbReference type="OrthoDB" id="4415055at2"/>
<accession>A0A0Q1ACH1</accession>
<dbReference type="Proteomes" id="UP000050517">
    <property type="component" value="Unassembled WGS sequence"/>
</dbReference>
<reference evidence="1 2" key="1">
    <citation type="submission" date="2015-10" db="EMBL/GenBank/DDBJ databases">
        <title>Corynebacteirum lowii and Corynebacterium oculi species nova, derived from human clinical disease and and emended description of Corynebacterium mastiditis.</title>
        <authorList>
            <person name="Bernard K."/>
            <person name="Pacheco A.L."/>
            <person name="Mcdougall C."/>
            <person name="Burtx T."/>
            <person name="Weibe D."/>
            <person name="Tyler S."/>
            <person name="Olson A.B."/>
            <person name="Cnockaert M."/>
            <person name="Eguchi H."/>
            <person name="Kuwahara T."/>
            <person name="Nakayama-Imaohji H."/>
            <person name="Boudewijins M."/>
            <person name="Van Hoecke F."/>
            <person name="Bernier A.-M."/>
            <person name="Vandamme P."/>
        </authorList>
    </citation>
    <scope>NUCLEOTIDE SEQUENCE [LARGE SCALE GENOMIC DNA]</scope>
    <source>
        <strain evidence="1 2">NML 130210</strain>
    </source>
</reference>
<dbReference type="AlphaFoldDB" id="A0A0Q1ACH1"/>
<evidence type="ECO:0000313" key="2">
    <source>
        <dbReference type="Proteomes" id="UP000050517"/>
    </source>
</evidence>